<dbReference type="InterPro" id="IPR002637">
    <property type="entry name" value="RdgB/HAM1"/>
</dbReference>
<proteinExistence type="inferred from homology"/>
<dbReference type="InterPro" id="IPR020922">
    <property type="entry name" value="dITP/XTP_pyrophosphatase"/>
</dbReference>
<comment type="subunit">
    <text evidence="2 10">Homodimer.</text>
</comment>
<feature type="binding site" evidence="10">
    <location>
        <position position="207"/>
    </location>
    <ligand>
        <name>substrate</name>
    </ligand>
</feature>
<evidence type="ECO:0000313" key="13">
    <source>
        <dbReference type="EMBL" id="VXC86527.1"/>
    </source>
</evidence>
<dbReference type="NCBIfam" id="TIGR00042">
    <property type="entry name" value="RdgB/HAM1 family non-canonical purine NTP pyrophosphatase"/>
    <property type="match status" value="1"/>
</dbReference>
<dbReference type="PANTHER" id="PTHR11067">
    <property type="entry name" value="INOSINE TRIPHOSPHATE PYROPHOSPHATASE/HAM1 PROTEIN"/>
    <property type="match status" value="1"/>
</dbReference>
<comment type="function">
    <text evidence="10">Pyrophosphatase that catalyzes the hydrolysis of nucleoside triphosphates to their monophosphate derivatives, with a high preference for the non-canonical purine nucleotides XTP (xanthosine triphosphate), dITP (deoxyinosine triphosphate) and ITP. Seems to function as a house-cleaning enzyme that removes non-canonical purine nucleotides from the nucleotide pool, thus preventing their incorporation into DNA/RNA and avoiding chromosomal lesions.</text>
</comment>
<keyword evidence="5 10" id="KW-0378">Hydrolase</keyword>
<name>A0A2X2JAL2_SPHMU</name>
<evidence type="ECO:0000256" key="4">
    <source>
        <dbReference type="ARBA" id="ARBA00022741"/>
    </source>
</evidence>
<keyword evidence="3 10" id="KW-0479">Metal-binding</keyword>
<evidence type="ECO:0000313" key="12">
    <source>
        <dbReference type="EMBL" id="SPZ84135.1"/>
    </source>
</evidence>
<keyword evidence="7 10" id="KW-0546">Nucleotide metabolism</keyword>
<dbReference type="EMBL" id="CABWMV010000024">
    <property type="protein sequence ID" value="VXC86527.1"/>
    <property type="molecule type" value="Genomic_DNA"/>
</dbReference>
<dbReference type="EMBL" id="UAUU01000002">
    <property type="protein sequence ID" value="SPZ84135.1"/>
    <property type="molecule type" value="Genomic_DNA"/>
</dbReference>
<accession>A0A2X2JAL2</accession>
<dbReference type="GO" id="GO:0005829">
    <property type="term" value="C:cytosol"/>
    <property type="evidence" value="ECO:0007669"/>
    <property type="project" value="TreeGrafter"/>
</dbReference>
<dbReference type="GO" id="GO:0035870">
    <property type="term" value="F:dITP diphosphatase activity"/>
    <property type="evidence" value="ECO:0007669"/>
    <property type="project" value="UniProtKB-UniRule"/>
</dbReference>
<evidence type="ECO:0000256" key="3">
    <source>
        <dbReference type="ARBA" id="ARBA00022723"/>
    </source>
</evidence>
<comment type="cofactor">
    <cofactor evidence="10">
        <name>Mg(2+)</name>
        <dbReference type="ChEBI" id="CHEBI:18420"/>
    </cofactor>
    <text evidence="10">Binds 1 Mg(2+) ion per subunit.</text>
</comment>
<dbReference type="GO" id="GO:0017111">
    <property type="term" value="F:ribonucleoside triphosphate phosphatase activity"/>
    <property type="evidence" value="ECO:0007669"/>
    <property type="project" value="InterPro"/>
</dbReference>
<dbReference type="InterPro" id="IPR029001">
    <property type="entry name" value="ITPase-like_fam"/>
</dbReference>
<dbReference type="Pfam" id="PF01725">
    <property type="entry name" value="Ham1p_like"/>
    <property type="match status" value="1"/>
</dbReference>
<dbReference type="SUPFAM" id="SSF52972">
    <property type="entry name" value="ITPase-like"/>
    <property type="match status" value="1"/>
</dbReference>
<dbReference type="HAMAP" id="MF_01405">
    <property type="entry name" value="Non_canon_purine_NTPase"/>
    <property type="match status" value="1"/>
</dbReference>
<feature type="binding site" evidence="10">
    <location>
        <position position="105"/>
    </location>
    <ligand>
        <name>Mg(2+)</name>
        <dbReference type="ChEBI" id="CHEBI:18420"/>
    </ligand>
</feature>
<sequence>MLIFGGVNSWKDSNILQREEHCQQRERTNKKLNLKKMLELVFATNNAHKLEEVQAIVGSAFIIKSLNDIDCSDDIPETGETFEENAKQKTDYLVNKYGLYCFGDDSGLEIDALNGEPGVYSARYSGSRDMEKNIDLVLQKLGDNTNRTARFKTVISLYLNEQQHFFEGSIEGKIIEERRGIDGFGYDPIFIPNGYDRTFAEMTAAEKNSISHRAIAVGKLATYLKTK</sequence>
<feature type="binding site" evidence="10">
    <location>
        <position position="106"/>
    </location>
    <ligand>
        <name>substrate</name>
    </ligand>
</feature>
<evidence type="ECO:0000256" key="8">
    <source>
        <dbReference type="ARBA" id="ARBA00051875"/>
    </source>
</evidence>
<dbReference type="NCBIfam" id="NF011398">
    <property type="entry name" value="PRK14823.1"/>
    <property type="match status" value="1"/>
</dbReference>
<dbReference type="GO" id="GO:0000166">
    <property type="term" value="F:nucleotide binding"/>
    <property type="evidence" value="ECO:0007669"/>
    <property type="project" value="UniProtKB-KW"/>
</dbReference>
<dbReference type="Proteomes" id="UP000432350">
    <property type="component" value="Unassembled WGS sequence"/>
</dbReference>
<dbReference type="FunFam" id="3.90.950.10:FF:000001">
    <property type="entry name" value="dITP/XTP pyrophosphatase"/>
    <property type="match status" value="1"/>
</dbReference>
<feature type="binding site" evidence="10">
    <location>
        <begin position="44"/>
        <end position="49"/>
    </location>
    <ligand>
        <name>substrate</name>
    </ligand>
</feature>
<feature type="binding site" evidence="10">
    <location>
        <begin position="212"/>
        <end position="213"/>
    </location>
    <ligand>
        <name>substrate</name>
    </ligand>
</feature>
<dbReference type="GO" id="GO:0046872">
    <property type="term" value="F:metal ion binding"/>
    <property type="evidence" value="ECO:0007669"/>
    <property type="project" value="UniProtKB-KW"/>
</dbReference>
<dbReference type="Gene3D" id="3.90.950.10">
    <property type="match status" value="1"/>
</dbReference>
<dbReference type="AlphaFoldDB" id="A0A2X2JAL2"/>
<evidence type="ECO:0000313" key="14">
    <source>
        <dbReference type="Proteomes" id="UP000251241"/>
    </source>
</evidence>
<dbReference type="GO" id="GO:0036220">
    <property type="term" value="F:ITP diphosphatase activity"/>
    <property type="evidence" value="ECO:0007669"/>
    <property type="project" value="UniProtKB-UniRule"/>
</dbReference>
<evidence type="ECO:0000256" key="2">
    <source>
        <dbReference type="ARBA" id="ARBA00011738"/>
    </source>
</evidence>
<evidence type="ECO:0000256" key="11">
    <source>
        <dbReference type="RuleBase" id="RU003781"/>
    </source>
</evidence>
<evidence type="ECO:0000256" key="10">
    <source>
        <dbReference type="HAMAP-Rule" id="MF_01405"/>
    </source>
</evidence>
<dbReference type="GO" id="GO:0036222">
    <property type="term" value="F:XTP diphosphatase activity"/>
    <property type="evidence" value="ECO:0007669"/>
    <property type="project" value="UniProtKB-UniRule"/>
</dbReference>
<evidence type="ECO:0000256" key="6">
    <source>
        <dbReference type="ARBA" id="ARBA00022842"/>
    </source>
</evidence>
<dbReference type="Proteomes" id="UP000251241">
    <property type="component" value="Unassembled WGS sequence"/>
</dbReference>
<comment type="catalytic activity">
    <reaction evidence="8 10">
        <text>dITP + H2O = dIMP + diphosphate + H(+)</text>
        <dbReference type="Rhea" id="RHEA:28342"/>
        <dbReference type="ChEBI" id="CHEBI:15377"/>
        <dbReference type="ChEBI" id="CHEBI:15378"/>
        <dbReference type="ChEBI" id="CHEBI:33019"/>
        <dbReference type="ChEBI" id="CHEBI:61194"/>
        <dbReference type="ChEBI" id="CHEBI:61382"/>
        <dbReference type="EC" id="3.6.1.66"/>
    </reaction>
</comment>
<organism evidence="12 14">
    <name type="scientific">Sphingobacterium multivorum</name>
    <dbReference type="NCBI Taxonomy" id="28454"/>
    <lineage>
        <taxon>Bacteria</taxon>
        <taxon>Pseudomonadati</taxon>
        <taxon>Bacteroidota</taxon>
        <taxon>Sphingobacteriia</taxon>
        <taxon>Sphingobacteriales</taxon>
        <taxon>Sphingobacteriaceae</taxon>
        <taxon>Sphingobacterium</taxon>
    </lineage>
</organism>
<reference evidence="12 14" key="1">
    <citation type="submission" date="2018-06" db="EMBL/GenBank/DDBJ databases">
        <authorList>
            <consortium name="Pathogen Informatics"/>
            <person name="Doyle S."/>
        </authorList>
    </citation>
    <scope>NUCLEOTIDE SEQUENCE [LARGE SCALE GENOMIC DNA]</scope>
    <source>
        <strain evidence="12 14">NCTC11343</strain>
    </source>
</reference>
<protein>
    <recommendedName>
        <fullName evidence="10">dITP/XTP pyrophosphatase</fullName>
        <ecNumber evidence="10">3.6.1.66</ecNumber>
    </recommendedName>
    <alternativeName>
        <fullName evidence="10">Non-canonical purine NTP pyrophosphatase</fullName>
    </alternativeName>
    <alternativeName>
        <fullName evidence="10">Non-standard purine NTP pyrophosphatase</fullName>
    </alternativeName>
    <alternativeName>
        <fullName evidence="10">Nucleoside-triphosphate diphosphatase</fullName>
    </alternativeName>
    <alternativeName>
        <fullName evidence="10">Nucleoside-triphosphate pyrophosphatase</fullName>
        <shortName evidence="10">NTPase</shortName>
    </alternativeName>
</protein>
<comment type="catalytic activity">
    <reaction evidence="10">
        <text>ITP + H2O = IMP + diphosphate + H(+)</text>
        <dbReference type="Rhea" id="RHEA:29399"/>
        <dbReference type="ChEBI" id="CHEBI:15377"/>
        <dbReference type="ChEBI" id="CHEBI:15378"/>
        <dbReference type="ChEBI" id="CHEBI:33019"/>
        <dbReference type="ChEBI" id="CHEBI:58053"/>
        <dbReference type="ChEBI" id="CHEBI:61402"/>
        <dbReference type="EC" id="3.6.1.66"/>
    </reaction>
</comment>
<keyword evidence="4 10" id="KW-0547">Nucleotide-binding</keyword>
<comment type="similarity">
    <text evidence="1 10 11">Belongs to the HAM1 NTPase family.</text>
</comment>
<comment type="caution">
    <text evidence="10">Lacks conserved residue(s) required for the propagation of feature annotation.</text>
</comment>
<evidence type="ECO:0000313" key="15">
    <source>
        <dbReference type="Proteomes" id="UP000432350"/>
    </source>
</evidence>
<comment type="catalytic activity">
    <reaction evidence="9 10">
        <text>XTP + H2O = XMP + diphosphate + H(+)</text>
        <dbReference type="Rhea" id="RHEA:28610"/>
        <dbReference type="ChEBI" id="CHEBI:15377"/>
        <dbReference type="ChEBI" id="CHEBI:15378"/>
        <dbReference type="ChEBI" id="CHEBI:33019"/>
        <dbReference type="ChEBI" id="CHEBI:57464"/>
        <dbReference type="ChEBI" id="CHEBI:61314"/>
        <dbReference type="EC" id="3.6.1.66"/>
    </reaction>
</comment>
<feature type="active site" description="Proton acceptor" evidence="10">
    <location>
        <position position="105"/>
    </location>
</feature>
<dbReference type="GO" id="GO:0009146">
    <property type="term" value="P:purine nucleoside triphosphate catabolic process"/>
    <property type="evidence" value="ECO:0007669"/>
    <property type="project" value="UniProtKB-UniRule"/>
</dbReference>
<reference evidence="13 15" key="2">
    <citation type="submission" date="2019-10" db="EMBL/GenBank/DDBJ databases">
        <authorList>
            <person name="Karimi E."/>
        </authorList>
    </citation>
    <scope>NUCLEOTIDE SEQUENCE [LARGE SCALE GENOMIC DNA]</scope>
    <source>
        <strain evidence="13">Sphingobacterium sp. 8BC</strain>
    </source>
</reference>
<dbReference type="PANTHER" id="PTHR11067:SF9">
    <property type="entry name" value="INOSINE TRIPHOSPHATE PYROPHOSPHATASE"/>
    <property type="match status" value="1"/>
</dbReference>
<evidence type="ECO:0000256" key="1">
    <source>
        <dbReference type="ARBA" id="ARBA00008023"/>
    </source>
</evidence>
<dbReference type="EC" id="3.6.1.66" evidence="10"/>
<evidence type="ECO:0000256" key="9">
    <source>
        <dbReference type="ARBA" id="ARBA00052017"/>
    </source>
</evidence>
<dbReference type="CDD" id="cd00515">
    <property type="entry name" value="HAM1"/>
    <property type="match status" value="1"/>
</dbReference>
<evidence type="ECO:0000256" key="5">
    <source>
        <dbReference type="ARBA" id="ARBA00022801"/>
    </source>
</evidence>
<evidence type="ECO:0000256" key="7">
    <source>
        <dbReference type="ARBA" id="ARBA00023080"/>
    </source>
</evidence>
<dbReference type="GO" id="GO:0009117">
    <property type="term" value="P:nucleotide metabolic process"/>
    <property type="evidence" value="ECO:0007669"/>
    <property type="project" value="UniProtKB-KW"/>
</dbReference>
<accession>A0A654C1B6</accession>
<keyword evidence="6 10" id="KW-0460">Magnesium</keyword>
<feature type="binding site" evidence="10">
    <location>
        <begin position="184"/>
        <end position="187"/>
    </location>
    <ligand>
        <name>substrate</name>
    </ligand>
</feature>
<gene>
    <name evidence="12" type="ORF">NCTC11343_00665</name>
    <name evidence="13" type="ORF">SPHINGO8BC_50539</name>
</gene>